<name>A0A067BYB6_SAPPC</name>
<dbReference type="Proteomes" id="UP000030745">
    <property type="component" value="Unassembled WGS sequence"/>
</dbReference>
<evidence type="ECO:0000256" key="1">
    <source>
        <dbReference type="SAM" id="MobiDB-lite"/>
    </source>
</evidence>
<evidence type="ECO:0000313" key="2">
    <source>
        <dbReference type="EMBL" id="KDO19567.1"/>
    </source>
</evidence>
<keyword evidence="3" id="KW-1185">Reference proteome</keyword>
<organism evidence="2 3">
    <name type="scientific">Saprolegnia parasitica (strain CBS 223.65)</name>
    <dbReference type="NCBI Taxonomy" id="695850"/>
    <lineage>
        <taxon>Eukaryota</taxon>
        <taxon>Sar</taxon>
        <taxon>Stramenopiles</taxon>
        <taxon>Oomycota</taxon>
        <taxon>Saprolegniomycetes</taxon>
        <taxon>Saprolegniales</taxon>
        <taxon>Saprolegniaceae</taxon>
        <taxon>Saprolegnia</taxon>
    </lineage>
</organism>
<dbReference type="KEGG" id="spar:SPRG_15148"/>
<feature type="region of interest" description="Disordered" evidence="1">
    <location>
        <begin position="1"/>
        <end position="20"/>
    </location>
</feature>
<gene>
    <name evidence="2" type="ORF">SPRG_15148</name>
</gene>
<dbReference type="RefSeq" id="XP_012209715.1">
    <property type="nucleotide sequence ID" value="XM_012354325.1"/>
</dbReference>
<accession>A0A067BYB6</accession>
<sequence length="170" mass="19081">MASSKRKSYNDPSIPPEVRERRQVYDREAKRCARQTYLTEIDALNTTIVGLTQKLHALRGSSALPWKEVAEAMAANSASSASTNSRLRGQMEEQQQIARTLYEWAKQHLPTENDEMQDLEAMWHEVASLADSTTTGHVCREIGFSELQTFFDGYDSQGTERISSPHSDGG</sequence>
<dbReference type="VEuPathDB" id="FungiDB:SPRG_15148"/>
<dbReference type="OMA" id="HVCREIG"/>
<reference evidence="2 3" key="1">
    <citation type="journal article" date="2013" name="PLoS Genet.">
        <title>Distinctive expansion of potential virulence genes in the genome of the oomycete fish pathogen Saprolegnia parasitica.</title>
        <authorList>
            <person name="Jiang R.H."/>
            <person name="de Bruijn I."/>
            <person name="Haas B.J."/>
            <person name="Belmonte R."/>
            <person name="Lobach L."/>
            <person name="Christie J."/>
            <person name="van den Ackerveken G."/>
            <person name="Bottin A."/>
            <person name="Bulone V."/>
            <person name="Diaz-Moreno S.M."/>
            <person name="Dumas B."/>
            <person name="Fan L."/>
            <person name="Gaulin E."/>
            <person name="Govers F."/>
            <person name="Grenville-Briggs L.J."/>
            <person name="Horner N.R."/>
            <person name="Levin J.Z."/>
            <person name="Mammella M."/>
            <person name="Meijer H.J."/>
            <person name="Morris P."/>
            <person name="Nusbaum C."/>
            <person name="Oome S."/>
            <person name="Phillips A.J."/>
            <person name="van Rooyen D."/>
            <person name="Rzeszutek E."/>
            <person name="Saraiva M."/>
            <person name="Secombes C.J."/>
            <person name="Seidl M.F."/>
            <person name="Snel B."/>
            <person name="Stassen J.H."/>
            <person name="Sykes S."/>
            <person name="Tripathy S."/>
            <person name="van den Berg H."/>
            <person name="Vega-Arreguin J.C."/>
            <person name="Wawra S."/>
            <person name="Young S.K."/>
            <person name="Zeng Q."/>
            <person name="Dieguez-Uribeondo J."/>
            <person name="Russ C."/>
            <person name="Tyler B.M."/>
            <person name="van West P."/>
        </authorList>
    </citation>
    <scope>NUCLEOTIDE SEQUENCE [LARGE SCALE GENOMIC DNA]</scope>
    <source>
        <strain evidence="2 3">CBS 223.65</strain>
    </source>
</reference>
<protein>
    <recommendedName>
        <fullName evidence="4">BZIP domain-containing protein</fullName>
    </recommendedName>
</protein>
<evidence type="ECO:0000313" key="3">
    <source>
        <dbReference type="Proteomes" id="UP000030745"/>
    </source>
</evidence>
<dbReference type="OrthoDB" id="10309990at2759"/>
<evidence type="ECO:0008006" key="4">
    <source>
        <dbReference type="Google" id="ProtNLM"/>
    </source>
</evidence>
<proteinExistence type="predicted"/>
<dbReference type="GeneID" id="24136909"/>
<dbReference type="EMBL" id="KK583344">
    <property type="protein sequence ID" value="KDO19567.1"/>
    <property type="molecule type" value="Genomic_DNA"/>
</dbReference>
<dbReference type="AlphaFoldDB" id="A0A067BYB6"/>